<keyword evidence="1" id="KW-0732">Signal</keyword>
<evidence type="ECO:0000256" key="1">
    <source>
        <dbReference type="SAM" id="SignalP"/>
    </source>
</evidence>
<dbReference type="RefSeq" id="WP_087109252.1">
    <property type="nucleotide sequence ID" value="NZ_CBCSCN010000002.1"/>
</dbReference>
<organism evidence="2 3">
    <name type="scientific">Parendozoicomonas haliclonae</name>
    <dbReference type="NCBI Taxonomy" id="1960125"/>
    <lineage>
        <taxon>Bacteria</taxon>
        <taxon>Pseudomonadati</taxon>
        <taxon>Pseudomonadota</taxon>
        <taxon>Gammaproteobacteria</taxon>
        <taxon>Oceanospirillales</taxon>
        <taxon>Endozoicomonadaceae</taxon>
        <taxon>Parendozoicomonas</taxon>
    </lineage>
</organism>
<evidence type="ECO:0000313" key="3">
    <source>
        <dbReference type="Proteomes" id="UP000196573"/>
    </source>
</evidence>
<gene>
    <name evidence="2" type="ORF">EHSB41UT_01925</name>
</gene>
<dbReference type="AlphaFoldDB" id="A0A1X7AJF6"/>
<keyword evidence="3" id="KW-1185">Reference proteome</keyword>
<proteinExistence type="predicted"/>
<dbReference type="OrthoDB" id="9945104at2"/>
<reference evidence="2 3" key="1">
    <citation type="submission" date="2017-03" db="EMBL/GenBank/DDBJ databases">
        <authorList>
            <person name="Afonso C.L."/>
            <person name="Miller P.J."/>
            <person name="Scott M.A."/>
            <person name="Spackman E."/>
            <person name="Goraichik I."/>
            <person name="Dimitrov K.M."/>
            <person name="Suarez D.L."/>
            <person name="Swayne D.E."/>
        </authorList>
    </citation>
    <scope>NUCLEOTIDE SEQUENCE [LARGE SCALE GENOMIC DNA]</scope>
    <source>
        <strain evidence="2">SB41UT1</strain>
    </source>
</reference>
<accession>A0A1X7AJF6</accession>
<evidence type="ECO:0000313" key="2">
    <source>
        <dbReference type="EMBL" id="SMA45464.1"/>
    </source>
</evidence>
<name>A0A1X7AJF6_9GAMM</name>
<protein>
    <submittedName>
        <fullName evidence="2">Uncharacterized protein</fullName>
    </submittedName>
</protein>
<feature type="signal peptide" evidence="1">
    <location>
        <begin position="1"/>
        <end position="33"/>
    </location>
</feature>
<sequence>MRNTSSTCTPNRKSLTTLTLILALSLPVATIQASDIVIHDSGARIAGELIWSESPAAQAPVSTLALFSLKTENCGTLDFQASMAGLICVNCTQNTGVLKQCQIPRENKGWRYQR</sequence>
<dbReference type="Proteomes" id="UP000196573">
    <property type="component" value="Unassembled WGS sequence"/>
</dbReference>
<dbReference type="EMBL" id="FWPT01000004">
    <property type="protein sequence ID" value="SMA45464.1"/>
    <property type="molecule type" value="Genomic_DNA"/>
</dbReference>
<feature type="chain" id="PRO_5012236840" evidence="1">
    <location>
        <begin position="34"/>
        <end position="114"/>
    </location>
</feature>